<dbReference type="Proteomes" id="UP001596548">
    <property type="component" value="Unassembled WGS sequence"/>
</dbReference>
<dbReference type="SUPFAM" id="SSF51161">
    <property type="entry name" value="Trimeric LpxA-like enzymes"/>
    <property type="match status" value="1"/>
</dbReference>
<dbReference type="NCBIfam" id="TIGR03570">
    <property type="entry name" value="NeuD_NnaD"/>
    <property type="match status" value="1"/>
</dbReference>
<dbReference type="PANTHER" id="PTHR43300:SF7">
    <property type="entry name" value="UDP-N-ACETYLBACILLOSAMINE N-ACETYLTRANSFERASE"/>
    <property type="match status" value="1"/>
</dbReference>
<dbReference type="Pfam" id="PF17836">
    <property type="entry name" value="PglD_N"/>
    <property type="match status" value="1"/>
</dbReference>
<dbReference type="Gene3D" id="2.160.10.10">
    <property type="entry name" value="Hexapeptide repeat proteins"/>
    <property type="match status" value="1"/>
</dbReference>
<name>A0ABW2I038_9ACTN</name>
<dbReference type="InterPro" id="IPR020019">
    <property type="entry name" value="AcTrfase_PglD-like"/>
</dbReference>
<dbReference type="PANTHER" id="PTHR43300">
    <property type="entry name" value="ACETYLTRANSFERASE"/>
    <property type="match status" value="1"/>
</dbReference>
<protein>
    <submittedName>
        <fullName evidence="2">Acetyltransferase</fullName>
    </submittedName>
</protein>
<dbReference type="InterPro" id="IPR041561">
    <property type="entry name" value="PglD_N"/>
</dbReference>
<feature type="domain" description="PglD N-terminal" evidence="1">
    <location>
        <begin position="5"/>
        <end position="88"/>
    </location>
</feature>
<organism evidence="2 3">
    <name type="scientific">Paractinoplanes rhizophilus</name>
    <dbReference type="NCBI Taxonomy" id="1416877"/>
    <lineage>
        <taxon>Bacteria</taxon>
        <taxon>Bacillati</taxon>
        <taxon>Actinomycetota</taxon>
        <taxon>Actinomycetes</taxon>
        <taxon>Micromonosporales</taxon>
        <taxon>Micromonosporaceae</taxon>
        <taxon>Paractinoplanes</taxon>
    </lineage>
</organism>
<gene>
    <name evidence="2" type="ORF">ACFQS1_27840</name>
</gene>
<evidence type="ECO:0000313" key="2">
    <source>
        <dbReference type="EMBL" id="MFC7277817.1"/>
    </source>
</evidence>
<proteinExistence type="predicted"/>
<keyword evidence="3" id="KW-1185">Reference proteome</keyword>
<dbReference type="EMBL" id="JBHTBJ010000026">
    <property type="protein sequence ID" value="MFC7277817.1"/>
    <property type="molecule type" value="Genomic_DNA"/>
</dbReference>
<dbReference type="Gene3D" id="3.40.50.20">
    <property type="match status" value="1"/>
</dbReference>
<dbReference type="CDD" id="cd03360">
    <property type="entry name" value="LbH_AT_putative"/>
    <property type="match status" value="1"/>
</dbReference>
<sequence>MSEPVVIVGCGGYGREVAAVISAVNDAGGDSWKIAGFLDDAPTESNLRCLDRLGIAWLGPGSLLGQLDVHYVIGIGDPRTRADVAAKLDHLGRPAARLIHPAATVGPANDLADGVVVFAGARITTNVTLGRHAHVNLNATVGHDAVLAEFVQVNPLAAISGNCTIGREALIGTNASILQGRTVGDRATVGANACVVRDASAGTTVKGVPAR</sequence>
<dbReference type="InterPro" id="IPR050179">
    <property type="entry name" value="Trans_hexapeptide_repeat"/>
</dbReference>
<comment type="caution">
    <text evidence="2">The sequence shown here is derived from an EMBL/GenBank/DDBJ whole genome shotgun (WGS) entry which is preliminary data.</text>
</comment>
<evidence type="ECO:0000313" key="3">
    <source>
        <dbReference type="Proteomes" id="UP001596548"/>
    </source>
</evidence>
<evidence type="ECO:0000259" key="1">
    <source>
        <dbReference type="Pfam" id="PF17836"/>
    </source>
</evidence>
<dbReference type="RefSeq" id="WP_378973897.1">
    <property type="nucleotide sequence ID" value="NZ_JBHTBJ010000026.1"/>
</dbReference>
<accession>A0ABW2I038</accession>
<reference evidence="3" key="1">
    <citation type="journal article" date="2019" name="Int. J. Syst. Evol. Microbiol.">
        <title>The Global Catalogue of Microorganisms (GCM) 10K type strain sequencing project: providing services to taxonomists for standard genome sequencing and annotation.</title>
        <authorList>
            <consortium name="The Broad Institute Genomics Platform"/>
            <consortium name="The Broad Institute Genome Sequencing Center for Infectious Disease"/>
            <person name="Wu L."/>
            <person name="Ma J."/>
        </authorList>
    </citation>
    <scope>NUCLEOTIDE SEQUENCE [LARGE SCALE GENOMIC DNA]</scope>
    <source>
        <strain evidence="3">XZYJT-10</strain>
    </source>
</reference>
<dbReference type="InterPro" id="IPR011004">
    <property type="entry name" value="Trimer_LpxA-like_sf"/>
</dbReference>